<accession>A0A8S5Q171</accession>
<dbReference type="EMBL" id="BK015553">
    <property type="protein sequence ID" value="DAE12491.1"/>
    <property type="molecule type" value="Genomic_DNA"/>
</dbReference>
<organism evidence="1">
    <name type="scientific">Podoviridae sp. ct3k57</name>
    <dbReference type="NCBI Taxonomy" id="2825217"/>
    <lineage>
        <taxon>Viruses</taxon>
        <taxon>Duplodnaviria</taxon>
        <taxon>Heunggongvirae</taxon>
        <taxon>Uroviricota</taxon>
        <taxon>Caudoviricetes</taxon>
    </lineage>
</organism>
<reference evidence="1" key="1">
    <citation type="journal article" date="2021" name="Proc. Natl. Acad. Sci. U.S.A.">
        <title>A Catalog of Tens of Thousands of Viruses from Human Metagenomes Reveals Hidden Associations with Chronic Diseases.</title>
        <authorList>
            <person name="Tisza M.J."/>
            <person name="Buck C.B."/>
        </authorList>
    </citation>
    <scope>NUCLEOTIDE SEQUENCE</scope>
    <source>
        <strain evidence="1">Ct3k57</strain>
    </source>
</reference>
<protein>
    <submittedName>
        <fullName evidence="1">Uncharacterized protein</fullName>
    </submittedName>
</protein>
<proteinExistence type="predicted"/>
<name>A0A8S5Q171_9CAUD</name>
<evidence type="ECO:0000313" key="1">
    <source>
        <dbReference type="EMBL" id="DAE12491.1"/>
    </source>
</evidence>
<sequence length="29" mass="3420">MNENQPEVILHNCYGIIQYRNCLCMHGLI</sequence>